<comment type="caution">
    <text evidence="1">The sequence shown here is derived from an EMBL/GenBank/DDBJ whole genome shotgun (WGS) entry which is preliminary data.</text>
</comment>
<protein>
    <submittedName>
        <fullName evidence="1">Uncharacterized protein</fullName>
    </submittedName>
</protein>
<evidence type="ECO:0000313" key="2">
    <source>
        <dbReference type="Proteomes" id="UP000265520"/>
    </source>
</evidence>
<dbReference type="AlphaFoldDB" id="A0A392R4A3"/>
<evidence type="ECO:0000313" key="1">
    <source>
        <dbReference type="EMBL" id="MCI30934.1"/>
    </source>
</evidence>
<dbReference type="Proteomes" id="UP000265520">
    <property type="component" value="Unassembled WGS sequence"/>
</dbReference>
<name>A0A392R4A3_9FABA</name>
<proteinExistence type="predicted"/>
<accession>A0A392R4A3</accession>
<organism evidence="1 2">
    <name type="scientific">Trifolium medium</name>
    <dbReference type="NCBI Taxonomy" id="97028"/>
    <lineage>
        <taxon>Eukaryota</taxon>
        <taxon>Viridiplantae</taxon>
        <taxon>Streptophyta</taxon>
        <taxon>Embryophyta</taxon>
        <taxon>Tracheophyta</taxon>
        <taxon>Spermatophyta</taxon>
        <taxon>Magnoliopsida</taxon>
        <taxon>eudicotyledons</taxon>
        <taxon>Gunneridae</taxon>
        <taxon>Pentapetalae</taxon>
        <taxon>rosids</taxon>
        <taxon>fabids</taxon>
        <taxon>Fabales</taxon>
        <taxon>Fabaceae</taxon>
        <taxon>Papilionoideae</taxon>
        <taxon>50 kb inversion clade</taxon>
        <taxon>NPAAA clade</taxon>
        <taxon>Hologalegina</taxon>
        <taxon>IRL clade</taxon>
        <taxon>Trifolieae</taxon>
        <taxon>Trifolium</taxon>
    </lineage>
</organism>
<dbReference type="EMBL" id="LXQA010183338">
    <property type="protein sequence ID" value="MCI30934.1"/>
    <property type="molecule type" value="Genomic_DNA"/>
</dbReference>
<sequence length="46" mass="5466">MSNWLKPELSYEPIREGPISVEDRKILMQHECYKGVNDYINQIKLS</sequence>
<keyword evidence="2" id="KW-1185">Reference proteome</keyword>
<feature type="non-terminal residue" evidence="1">
    <location>
        <position position="46"/>
    </location>
</feature>
<reference evidence="1 2" key="1">
    <citation type="journal article" date="2018" name="Front. Plant Sci.">
        <title>Red Clover (Trifolium pratense) and Zigzag Clover (T. medium) - A Picture of Genomic Similarities and Differences.</title>
        <authorList>
            <person name="Dluhosova J."/>
            <person name="Istvanek J."/>
            <person name="Nedelnik J."/>
            <person name="Repkova J."/>
        </authorList>
    </citation>
    <scope>NUCLEOTIDE SEQUENCE [LARGE SCALE GENOMIC DNA]</scope>
    <source>
        <strain evidence="2">cv. 10/8</strain>
        <tissue evidence="1">Leaf</tissue>
    </source>
</reference>